<dbReference type="RefSeq" id="WP_203357493.1">
    <property type="nucleotide sequence ID" value="NZ_CP069127.1"/>
</dbReference>
<dbReference type="Gene3D" id="2.30.30.40">
    <property type="entry name" value="SH3 Domains"/>
    <property type="match status" value="5"/>
</dbReference>
<feature type="signal peptide" evidence="4">
    <location>
        <begin position="1"/>
        <end position="19"/>
    </location>
</feature>
<name>A0ABX7FXK0_BRECH</name>
<dbReference type="PROSITE" id="PS51781">
    <property type="entry name" value="SH3B"/>
    <property type="match status" value="4"/>
</dbReference>
<dbReference type="PANTHER" id="PTHR34408:SF1">
    <property type="entry name" value="GLYCOSYL HYDROLASE FAMILY 19 DOMAIN-CONTAINING PROTEIN HI_1415"/>
    <property type="match status" value="1"/>
</dbReference>
<dbReference type="InterPro" id="IPR003646">
    <property type="entry name" value="SH3-like_bac-type"/>
</dbReference>
<evidence type="ECO:0000256" key="2">
    <source>
        <dbReference type="ARBA" id="ARBA00023316"/>
    </source>
</evidence>
<evidence type="ECO:0000256" key="3">
    <source>
        <dbReference type="SAM" id="MobiDB-lite"/>
    </source>
</evidence>
<dbReference type="PIRSF" id="PIRSF037846">
    <property type="entry name" value="Autolysin_YrvJ_prd"/>
    <property type="match status" value="1"/>
</dbReference>
<sequence length="610" mass="64418">MSLLTIACAVSLPLTTAWAAGSVQVSVDKLNVRSGPSLQDTIITTLPMKTALPVVATKNDWIQVKLPDGKTGWVANWLVTAQQTAAPAPQIESTTDGLNVRSGPGQTYAVVQTINPGTRYPIVQKNGQWIQIQLSGQTKGWVASWLVKETTSGGQANPAAPPPTPTTPPVTQADGGTPAKPGAVQGASLTLEFAPYVYATPDASTPAIGQLHAGENVTVIKQQNGWIQFQYDGVNAWFSTDEGSMPSLPTTGAGEAADTSGTPAQPPVVTPGPTGQPSAAKQTARVNTDGLNLRSGANTSSGILGTLAIGTTLTIMEKQGEWYRVQAPDGKTGWVAGWLVTVSQPTYPTPSGPYVTIINPDTNIRSGPGTEHDVISLAQTGEKFAITNKAGDWFQVTLGNGTSGYIAGWLVSASGTPAVIRSNELAGKVIVVDAGHGGNDNGATGLSFSTLEKTVNLQVALLLRNKLEAAGAKVIMTRPDDRKLTLQQRVDVAIVNKADIFVSVHHNTHPNTATNGSIVFYYNQGNSSKLASLVQNELVKATNYKDLQSRFGDYFVLRENPVTSILAEIGFLSNYNEEVRVRSEKQQDLAAEGLYKGIIQFFSSQNTQGS</sequence>
<feature type="domain" description="SH3b" evidence="5">
    <location>
        <begin position="352"/>
        <end position="414"/>
    </location>
</feature>
<accession>A0ABX7FXK0</accession>
<feature type="region of interest" description="Disordered" evidence="3">
    <location>
        <begin position="152"/>
        <end position="182"/>
    </location>
</feature>
<feature type="compositionally biased region" description="Pro residues" evidence="3">
    <location>
        <begin position="159"/>
        <end position="168"/>
    </location>
</feature>
<evidence type="ECO:0000256" key="4">
    <source>
        <dbReference type="SAM" id="SignalP"/>
    </source>
</evidence>
<keyword evidence="2" id="KW-0961">Cell wall biogenesis/degradation</keyword>
<keyword evidence="4" id="KW-0732">Signal</keyword>
<organism evidence="6 7">
    <name type="scientific">Brevibacillus choshinensis</name>
    <dbReference type="NCBI Taxonomy" id="54911"/>
    <lineage>
        <taxon>Bacteria</taxon>
        <taxon>Bacillati</taxon>
        <taxon>Bacillota</taxon>
        <taxon>Bacilli</taxon>
        <taxon>Bacillales</taxon>
        <taxon>Paenibacillaceae</taxon>
        <taxon>Brevibacillus</taxon>
    </lineage>
</organism>
<dbReference type="InterPro" id="IPR017293">
    <property type="entry name" value="N-acetylmuramoyl-L-ala_amidase"/>
</dbReference>
<keyword evidence="1" id="KW-0378">Hydrolase</keyword>
<gene>
    <name evidence="6" type="ORF">JNE38_10125</name>
</gene>
<reference evidence="6 7" key="1">
    <citation type="submission" date="2021-01" db="EMBL/GenBank/DDBJ databases">
        <title>Identification of strong promoters based on the transcriptome of Brevibacillus choshinensis.</title>
        <authorList>
            <person name="Yao D."/>
            <person name="Zhang K."/>
            <person name="Wu J."/>
        </authorList>
    </citation>
    <scope>NUCLEOTIDE SEQUENCE [LARGE SCALE GENOMIC DNA]</scope>
    <source>
        <strain evidence="6 7">HPD31-SP3</strain>
    </source>
</reference>
<keyword evidence="7" id="KW-1185">Reference proteome</keyword>
<dbReference type="SMART" id="SM00287">
    <property type="entry name" value="SH3b"/>
    <property type="match status" value="5"/>
</dbReference>
<evidence type="ECO:0000313" key="7">
    <source>
        <dbReference type="Proteomes" id="UP000596248"/>
    </source>
</evidence>
<dbReference type="CDD" id="cd02696">
    <property type="entry name" value="MurNAc-LAA"/>
    <property type="match status" value="1"/>
</dbReference>
<feature type="domain" description="SH3b" evidence="5">
    <location>
        <begin position="281"/>
        <end position="343"/>
    </location>
</feature>
<dbReference type="Proteomes" id="UP000596248">
    <property type="component" value="Chromosome"/>
</dbReference>
<protein>
    <submittedName>
        <fullName evidence="6">SH3 domain-containing protein</fullName>
    </submittedName>
</protein>
<dbReference type="SMART" id="SM00646">
    <property type="entry name" value="Ami_3"/>
    <property type="match status" value="1"/>
</dbReference>
<evidence type="ECO:0000259" key="5">
    <source>
        <dbReference type="PROSITE" id="PS51781"/>
    </source>
</evidence>
<dbReference type="Gene3D" id="3.40.630.40">
    <property type="entry name" value="Zn-dependent exopeptidases"/>
    <property type="match status" value="1"/>
</dbReference>
<dbReference type="EMBL" id="CP069127">
    <property type="protein sequence ID" value="QRG70525.1"/>
    <property type="molecule type" value="Genomic_DNA"/>
</dbReference>
<evidence type="ECO:0000256" key="1">
    <source>
        <dbReference type="ARBA" id="ARBA00022801"/>
    </source>
</evidence>
<feature type="region of interest" description="Disordered" evidence="3">
    <location>
        <begin position="242"/>
        <end position="280"/>
    </location>
</feature>
<dbReference type="InterPro" id="IPR002508">
    <property type="entry name" value="MurNAc-LAA_cat"/>
</dbReference>
<feature type="domain" description="SH3b" evidence="5">
    <location>
        <begin position="20"/>
        <end position="82"/>
    </location>
</feature>
<evidence type="ECO:0000313" key="6">
    <source>
        <dbReference type="EMBL" id="QRG70525.1"/>
    </source>
</evidence>
<dbReference type="Pfam" id="PF08239">
    <property type="entry name" value="SH3_3"/>
    <property type="match status" value="5"/>
</dbReference>
<dbReference type="PANTHER" id="PTHR34408">
    <property type="entry name" value="FAMILY PROTEIN, PUTATIVE-RELATED"/>
    <property type="match status" value="1"/>
</dbReference>
<dbReference type="InterPro" id="IPR052354">
    <property type="entry name" value="Cell_Wall_Dynamics_Protein"/>
</dbReference>
<dbReference type="SUPFAM" id="SSF53187">
    <property type="entry name" value="Zn-dependent exopeptidases"/>
    <property type="match status" value="1"/>
</dbReference>
<feature type="chain" id="PRO_5047309762" evidence="4">
    <location>
        <begin position="20"/>
        <end position="610"/>
    </location>
</feature>
<proteinExistence type="predicted"/>
<dbReference type="Pfam" id="PF01520">
    <property type="entry name" value="Amidase_3"/>
    <property type="match status" value="1"/>
</dbReference>
<feature type="domain" description="SH3b" evidence="5">
    <location>
        <begin position="88"/>
        <end position="150"/>
    </location>
</feature>